<dbReference type="GO" id="GO:0043525">
    <property type="term" value="P:positive regulation of neuron apoptotic process"/>
    <property type="evidence" value="ECO:0007669"/>
    <property type="project" value="TreeGrafter"/>
</dbReference>
<dbReference type="GO" id="GO:0004197">
    <property type="term" value="F:cysteine-type endopeptidase activity"/>
    <property type="evidence" value="ECO:0007669"/>
    <property type="project" value="InterPro"/>
</dbReference>
<feature type="domain" description="Caspase family p20" evidence="2">
    <location>
        <begin position="24"/>
        <end position="133"/>
    </location>
</feature>
<dbReference type="PROSITE" id="PS50208">
    <property type="entry name" value="CASPASE_P20"/>
    <property type="match status" value="1"/>
</dbReference>
<dbReference type="GO" id="GO:0006915">
    <property type="term" value="P:apoptotic process"/>
    <property type="evidence" value="ECO:0007669"/>
    <property type="project" value="TreeGrafter"/>
</dbReference>
<proteinExistence type="inferred from homology"/>
<dbReference type="Pfam" id="PF00656">
    <property type="entry name" value="Peptidase_C14"/>
    <property type="match status" value="1"/>
</dbReference>
<comment type="caution">
    <text evidence="3">The sequence shown here is derived from an EMBL/GenBank/DDBJ whole genome shotgun (WGS) entry which is preliminary data.</text>
</comment>
<evidence type="ECO:0000313" key="3">
    <source>
        <dbReference type="EMBL" id="CAL4073803.1"/>
    </source>
</evidence>
<dbReference type="InterPro" id="IPR001309">
    <property type="entry name" value="Pept_C14_p20"/>
</dbReference>
<dbReference type="InterPro" id="IPR011600">
    <property type="entry name" value="Pept_C14_caspase"/>
</dbReference>
<name>A0AAV2Q6V3_MEGNR</name>
<dbReference type="InterPro" id="IPR029030">
    <property type="entry name" value="Caspase-like_dom_sf"/>
</dbReference>
<dbReference type="PRINTS" id="PR00376">
    <property type="entry name" value="IL1BCENZYME"/>
</dbReference>
<dbReference type="GO" id="GO:0005737">
    <property type="term" value="C:cytoplasm"/>
    <property type="evidence" value="ECO:0007669"/>
    <property type="project" value="TreeGrafter"/>
</dbReference>
<keyword evidence="4" id="KW-1185">Reference proteome</keyword>
<evidence type="ECO:0000313" key="4">
    <source>
        <dbReference type="Proteomes" id="UP001497623"/>
    </source>
</evidence>
<dbReference type="EMBL" id="CAXKWB010004470">
    <property type="protein sequence ID" value="CAL4073803.1"/>
    <property type="molecule type" value="Genomic_DNA"/>
</dbReference>
<accession>A0AAV2Q6V3</accession>
<evidence type="ECO:0000259" key="2">
    <source>
        <dbReference type="PROSITE" id="PS50208"/>
    </source>
</evidence>
<dbReference type="GO" id="GO:0006508">
    <property type="term" value="P:proteolysis"/>
    <property type="evidence" value="ECO:0007669"/>
    <property type="project" value="InterPro"/>
</dbReference>
<sequence length="172" mass="19849">MDLNPDSWSEDTDENDYYNFSNEKRGDCIIFNQENFDDPKVKDRCGSDMDTNKCQELFEYLRFQVQVCKDLTVAEIKDKIEQGKYINNSKVLCIIFSLYINWGLALVLHSTHSTQLEEIVEGCESSDCHAFLDLIDRLIESSDISNPGSLLTMDTFKFREHRLVVGDVLLIS</sequence>
<reference evidence="3 4" key="1">
    <citation type="submission" date="2024-05" db="EMBL/GenBank/DDBJ databases">
        <authorList>
            <person name="Wallberg A."/>
        </authorList>
    </citation>
    <scope>NUCLEOTIDE SEQUENCE [LARGE SCALE GENOMIC DNA]</scope>
</reference>
<comment type="similarity">
    <text evidence="1">Belongs to the peptidase C14A family.</text>
</comment>
<dbReference type="InterPro" id="IPR002398">
    <property type="entry name" value="Pept_C14"/>
</dbReference>
<dbReference type="PANTHER" id="PTHR10454">
    <property type="entry name" value="CASPASE"/>
    <property type="match status" value="1"/>
</dbReference>
<dbReference type="SUPFAM" id="SSF52129">
    <property type="entry name" value="Caspase-like"/>
    <property type="match status" value="1"/>
</dbReference>
<dbReference type="AlphaFoldDB" id="A0AAV2Q6V3"/>
<protein>
    <recommendedName>
        <fullName evidence="2">Caspase family p20 domain-containing protein</fullName>
    </recommendedName>
</protein>
<dbReference type="InterPro" id="IPR015917">
    <property type="entry name" value="Pept_C14A"/>
</dbReference>
<organism evidence="3 4">
    <name type="scientific">Meganyctiphanes norvegica</name>
    <name type="common">Northern krill</name>
    <name type="synonym">Thysanopoda norvegica</name>
    <dbReference type="NCBI Taxonomy" id="48144"/>
    <lineage>
        <taxon>Eukaryota</taxon>
        <taxon>Metazoa</taxon>
        <taxon>Ecdysozoa</taxon>
        <taxon>Arthropoda</taxon>
        <taxon>Crustacea</taxon>
        <taxon>Multicrustacea</taxon>
        <taxon>Malacostraca</taxon>
        <taxon>Eumalacostraca</taxon>
        <taxon>Eucarida</taxon>
        <taxon>Euphausiacea</taxon>
        <taxon>Euphausiidae</taxon>
        <taxon>Meganyctiphanes</taxon>
    </lineage>
</organism>
<evidence type="ECO:0000256" key="1">
    <source>
        <dbReference type="ARBA" id="ARBA00010134"/>
    </source>
</evidence>
<feature type="non-terminal residue" evidence="3">
    <location>
        <position position="172"/>
    </location>
</feature>
<dbReference type="PANTHER" id="PTHR10454:SF232">
    <property type="entry name" value="AT03047P-RELATED"/>
    <property type="match status" value="1"/>
</dbReference>
<gene>
    <name evidence="3" type="ORF">MNOR_LOCUS9290</name>
</gene>
<dbReference type="Proteomes" id="UP001497623">
    <property type="component" value="Unassembled WGS sequence"/>
</dbReference>
<dbReference type="Gene3D" id="3.40.50.1460">
    <property type="match status" value="1"/>
</dbReference>